<dbReference type="PANTHER" id="PTHR24096">
    <property type="entry name" value="LONG-CHAIN-FATTY-ACID--COA LIGASE"/>
    <property type="match status" value="1"/>
</dbReference>
<dbReference type="InterPro" id="IPR000873">
    <property type="entry name" value="AMP-dep_synth/lig_dom"/>
</dbReference>
<evidence type="ECO:0000256" key="2">
    <source>
        <dbReference type="ARBA" id="ARBA00006432"/>
    </source>
</evidence>
<dbReference type="AlphaFoldDB" id="A0A093VCQ9"/>
<protein>
    <submittedName>
        <fullName evidence="8">Putative acyl-coenzyme A synthetase</fullName>
    </submittedName>
</protein>
<evidence type="ECO:0000256" key="3">
    <source>
        <dbReference type="ARBA" id="ARBA00022598"/>
    </source>
</evidence>
<feature type="domain" description="AMP-dependent synthetase/ligase" evidence="6">
    <location>
        <begin position="37"/>
        <end position="425"/>
    </location>
</feature>
<evidence type="ECO:0000256" key="1">
    <source>
        <dbReference type="ARBA" id="ARBA00005179"/>
    </source>
</evidence>
<dbReference type="PANTHER" id="PTHR24096:SF317">
    <property type="entry name" value="ADENYLATE-FORMING ENZYME AFEA"/>
    <property type="match status" value="1"/>
</dbReference>
<dbReference type="GO" id="GO:0005524">
    <property type="term" value="F:ATP binding"/>
    <property type="evidence" value="ECO:0007669"/>
    <property type="project" value="UniProtKB-KW"/>
</dbReference>
<comment type="similarity">
    <text evidence="2">Belongs to the ATP-dependent AMP-binding enzyme family.</text>
</comment>
<evidence type="ECO:0000313" key="8">
    <source>
        <dbReference type="EMBL" id="KFX50337.1"/>
    </source>
</evidence>
<gene>
    <name evidence="8" type="ORF">GQ26_0070880</name>
</gene>
<accession>A0A093VCQ9</accession>
<keyword evidence="5" id="KW-0067">ATP-binding</keyword>
<dbReference type="InterPro" id="IPR045851">
    <property type="entry name" value="AMP-bd_C_sf"/>
</dbReference>
<proteinExistence type="inferred from homology"/>
<name>A0A093VCQ9_TALMA</name>
<dbReference type="InterPro" id="IPR025110">
    <property type="entry name" value="AMP-bd_C"/>
</dbReference>
<organism evidence="8">
    <name type="scientific">Talaromyces marneffei PM1</name>
    <dbReference type="NCBI Taxonomy" id="1077442"/>
    <lineage>
        <taxon>Eukaryota</taxon>
        <taxon>Fungi</taxon>
        <taxon>Dikarya</taxon>
        <taxon>Ascomycota</taxon>
        <taxon>Pezizomycotina</taxon>
        <taxon>Eurotiomycetes</taxon>
        <taxon>Eurotiomycetidae</taxon>
        <taxon>Eurotiales</taxon>
        <taxon>Trichocomaceae</taxon>
        <taxon>Talaromyces</taxon>
        <taxon>Talaromyces sect. Talaromyces</taxon>
    </lineage>
</organism>
<dbReference type="GO" id="GO:0019748">
    <property type="term" value="P:secondary metabolic process"/>
    <property type="evidence" value="ECO:0007669"/>
    <property type="project" value="TreeGrafter"/>
</dbReference>
<sequence>MGGQISSMEHDTRFQSPIYKDLLSFALDEQPVAYDEQRPLYVDAENPTLSLNARQVRLFVRTVIAGLKKRAGIEAGDCVLVTLPNNVLYSSIFYGIVGAGGIYMGINPSSQYAELEHFLELSTPKLIITAPAGLGLLQEVTKAKGIAQNRICVLDDYAISCISKILASRPSTPVGEAMQVDNINYNLHPETMNFSALLRHGEQDWIRFDDKHRAINTPAAMYTTSGTGGLPKGALLSHHSIIMHHQSLYYETPYDTTRLICIPMFHLFGALFTHIWPIRYGETCYILPRFDIAQFVQTVYLYRITETFMVPAMVQALTKCPDLELSQFFRSLRYIGTAGASLDSASAERLETKLHPEAQISQIWGMTEVGVAFQMRYGHRDGTGSIGRLLPNYDVKLLDINGVEITADDIPGELHVRGPGVLMEYKGIPDAKDGYGWFRTGDIVCVRDSMYYVVGRAKELIKVRGYISLSSSHSDEHPTNELTHRWQVAPAEIEGVLLKHPCIADAAVVGIKKEGSSHQLEDELVRAFVVRRKTTAAARLTGDEVYRFARHQLSSYKSITGGVIFVDEIPRTPSGKVQRFKLVEMCAYRDIVSSLLFFRPPVVENPVRLTAVHSLGLRSVRHRKSRVGSARIELRS</sequence>
<reference evidence="8" key="1">
    <citation type="journal article" date="2014" name="PLoS Genet.">
        <title>Signature Gene Expression Reveals Novel Clues to the Molecular Mechanisms of Dimorphic Transition in Penicillium marneffei.</title>
        <authorList>
            <person name="Yang E."/>
            <person name="Wang G."/>
            <person name="Cai J."/>
            <person name="Woo P.C."/>
            <person name="Lau S.K."/>
            <person name="Yuen K.-Y."/>
            <person name="Chow W.-N."/>
            <person name="Lin X."/>
        </authorList>
    </citation>
    <scope>NUCLEOTIDE SEQUENCE [LARGE SCALE GENOMIC DNA]</scope>
    <source>
        <strain evidence="8">PM1</strain>
    </source>
</reference>
<dbReference type="EMBL" id="JPOX01000007">
    <property type="protein sequence ID" value="KFX50337.1"/>
    <property type="molecule type" value="Genomic_DNA"/>
</dbReference>
<dbReference type="Gene3D" id="3.40.50.12780">
    <property type="entry name" value="N-terminal domain of ligase-like"/>
    <property type="match status" value="1"/>
</dbReference>
<evidence type="ECO:0000259" key="6">
    <source>
        <dbReference type="Pfam" id="PF00501"/>
    </source>
</evidence>
<evidence type="ECO:0000256" key="4">
    <source>
        <dbReference type="ARBA" id="ARBA00022741"/>
    </source>
</evidence>
<comment type="pathway">
    <text evidence="1">Secondary metabolite biosynthesis.</text>
</comment>
<feature type="domain" description="AMP-binding enzyme C-terminal" evidence="7">
    <location>
        <begin position="492"/>
        <end position="576"/>
    </location>
</feature>
<dbReference type="Gene3D" id="3.30.300.30">
    <property type="match status" value="1"/>
</dbReference>
<keyword evidence="4" id="KW-0547">Nucleotide-binding</keyword>
<evidence type="ECO:0000259" key="7">
    <source>
        <dbReference type="Pfam" id="PF13193"/>
    </source>
</evidence>
<evidence type="ECO:0000256" key="5">
    <source>
        <dbReference type="ARBA" id="ARBA00022840"/>
    </source>
</evidence>
<comment type="caution">
    <text evidence="8">The sequence shown here is derived from an EMBL/GenBank/DDBJ whole genome shotgun (WGS) entry which is preliminary data.</text>
</comment>
<dbReference type="SUPFAM" id="SSF56801">
    <property type="entry name" value="Acetyl-CoA synthetase-like"/>
    <property type="match status" value="1"/>
</dbReference>
<dbReference type="GO" id="GO:0016405">
    <property type="term" value="F:CoA-ligase activity"/>
    <property type="evidence" value="ECO:0007669"/>
    <property type="project" value="TreeGrafter"/>
</dbReference>
<dbReference type="Pfam" id="PF13193">
    <property type="entry name" value="AMP-binding_C"/>
    <property type="match status" value="1"/>
</dbReference>
<keyword evidence="3" id="KW-0436">Ligase</keyword>
<dbReference type="InterPro" id="IPR042099">
    <property type="entry name" value="ANL_N_sf"/>
</dbReference>
<dbReference type="Pfam" id="PF00501">
    <property type="entry name" value="AMP-binding"/>
    <property type="match status" value="1"/>
</dbReference>